<gene>
    <name evidence="1" type="ORF">IRI77_00465</name>
</gene>
<dbReference type="EMBL" id="CP063849">
    <property type="protein sequence ID" value="QOY88471.1"/>
    <property type="molecule type" value="Genomic_DNA"/>
</dbReference>
<dbReference type="PANTHER" id="PTHR43384:SF13">
    <property type="entry name" value="SLR0110 PROTEIN"/>
    <property type="match status" value="1"/>
</dbReference>
<evidence type="ECO:0008006" key="3">
    <source>
        <dbReference type="Google" id="ProtNLM"/>
    </source>
</evidence>
<dbReference type="Proteomes" id="UP000593892">
    <property type="component" value="Chromosome"/>
</dbReference>
<dbReference type="AlphaFoldDB" id="A0A7S7NRG3"/>
<protein>
    <recommendedName>
        <fullName evidence="3">AAA domain-containing protein</fullName>
    </recommendedName>
</protein>
<organism evidence="1 2">
    <name type="scientific">Paludibaculum fermentans</name>
    <dbReference type="NCBI Taxonomy" id="1473598"/>
    <lineage>
        <taxon>Bacteria</taxon>
        <taxon>Pseudomonadati</taxon>
        <taxon>Acidobacteriota</taxon>
        <taxon>Terriglobia</taxon>
        <taxon>Bryobacterales</taxon>
        <taxon>Bryobacteraceae</taxon>
        <taxon>Paludibaculum</taxon>
    </lineage>
</organism>
<dbReference type="InterPro" id="IPR050625">
    <property type="entry name" value="ParA/MinD_ATPase"/>
</dbReference>
<dbReference type="GO" id="GO:0005524">
    <property type="term" value="F:ATP binding"/>
    <property type="evidence" value="ECO:0007669"/>
    <property type="project" value="TreeGrafter"/>
</dbReference>
<accession>A0A7S7NRG3</accession>
<dbReference type="GO" id="GO:0016887">
    <property type="term" value="F:ATP hydrolysis activity"/>
    <property type="evidence" value="ECO:0007669"/>
    <property type="project" value="TreeGrafter"/>
</dbReference>
<name>A0A7S7NRG3_PALFE</name>
<sequence>MDSDQAIIISRETACVGEIRLALKAFNPFLTVTEIDPSQQMEQLAAILDAGEPLVIFIQADDPEAAEYCAGEIRKAGRQNRTIAAYRQIDNTSFLALRRQGVQECVQLPNDRDRLQEILRTFSSECQGVPAAVEHRTAAASGRFLSFVPAKPGAGTSTAAAHFAHYAAELIGARVALVDLDMNCGVQGLMARSEKNASMIQAAQYAGRMEDSIWDRLTTHAGLVDVLPATHRSLNTRIEAARFDSLLSYLQGRYPLVIFDHSGNLERYSVTVLERSAQIFSICAPDLSTVHQARRSMELFEDLRLRSKVSIVMTRDTAATGLSRQTVLSMLGTQPIASLPNAFSSLQTALIAGGLAGRNSPYGRAVRAFTSQVLADQRVAVPVAGASRPDSWSGFRSAFSRLKSSAVAVR</sequence>
<evidence type="ECO:0000313" key="2">
    <source>
        <dbReference type="Proteomes" id="UP000593892"/>
    </source>
</evidence>
<dbReference type="PANTHER" id="PTHR43384">
    <property type="entry name" value="SEPTUM SITE-DETERMINING PROTEIN MIND HOMOLOG, CHLOROPLASTIC-RELATED"/>
    <property type="match status" value="1"/>
</dbReference>
<reference evidence="1 2" key="1">
    <citation type="submission" date="2020-10" db="EMBL/GenBank/DDBJ databases">
        <title>Complete genome sequence of Paludibaculum fermentans P105T, a facultatively anaerobic acidobacterium capable of dissimilatory Fe(III) reduction.</title>
        <authorList>
            <person name="Dedysh S.N."/>
            <person name="Beletsky A.V."/>
            <person name="Kulichevskaya I.S."/>
            <person name="Mardanov A.V."/>
            <person name="Ravin N.V."/>
        </authorList>
    </citation>
    <scope>NUCLEOTIDE SEQUENCE [LARGE SCALE GENOMIC DNA]</scope>
    <source>
        <strain evidence="1 2">P105</strain>
    </source>
</reference>
<dbReference type="KEGG" id="pfer:IRI77_00465"/>
<dbReference type="Gene3D" id="3.40.50.300">
    <property type="entry name" value="P-loop containing nucleotide triphosphate hydrolases"/>
    <property type="match status" value="1"/>
</dbReference>
<dbReference type="GO" id="GO:0051782">
    <property type="term" value="P:negative regulation of cell division"/>
    <property type="evidence" value="ECO:0007669"/>
    <property type="project" value="TreeGrafter"/>
</dbReference>
<dbReference type="RefSeq" id="WP_194450133.1">
    <property type="nucleotide sequence ID" value="NZ_CP063849.1"/>
</dbReference>
<proteinExistence type="predicted"/>
<dbReference type="SUPFAM" id="SSF52540">
    <property type="entry name" value="P-loop containing nucleoside triphosphate hydrolases"/>
    <property type="match status" value="1"/>
</dbReference>
<dbReference type="GO" id="GO:0005829">
    <property type="term" value="C:cytosol"/>
    <property type="evidence" value="ECO:0007669"/>
    <property type="project" value="TreeGrafter"/>
</dbReference>
<dbReference type="InterPro" id="IPR027417">
    <property type="entry name" value="P-loop_NTPase"/>
</dbReference>
<keyword evidence="2" id="KW-1185">Reference proteome</keyword>
<evidence type="ECO:0000313" key="1">
    <source>
        <dbReference type="EMBL" id="QOY88471.1"/>
    </source>
</evidence>
<dbReference type="GO" id="GO:0009898">
    <property type="term" value="C:cytoplasmic side of plasma membrane"/>
    <property type="evidence" value="ECO:0007669"/>
    <property type="project" value="TreeGrafter"/>
</dbReference>